<protein>
    <submittedName>
        <fullName evidence="1">Uncharacterized protein</fullName>
    </submittedName>
</protein>
<dbReference type="Proteomes" id="UP000006163">
    <property type="component" value="Plasmid VS116_lp28-3"/>
</dbReference>
<keyword evidence="1" id="KW-0614">Plasmid</keyword>
<accession>C0R901</accession>
<gene>
    <name evidence="1" type="ORF">BVAVS116_H0086</name>
</gene>
<dbReference type="Pfam" id="PF05537">
    <property type="entry name" value="DUF759"/>
    <property type="match status" value="1"/>
</dbReference>
<name>C0R901_BORVA</name>
<organism evidence="1 2">
    <name type="scientific">Borreliella valaisiana VS116</name>
    <dbReference type="NCBI Taxonomy" id="445987"/>
    <lineage>
        <taxon>Bacteria</taxon>
        <taxon>Pseudomonadati</taxon>
        <taxon>Spirochaetota</taxon>
        <taxon>Spirochaetia</taxon>
        <taxon>Spirochaetales</taxon>
        <taxon>Borreliaceae</taxon>
        <taxon>Borreliella</taxon>
    </lineage>
</organism>
<reference evidence="1 2" key="1">
    <citation type="journal article" date="2012" name="J. Bacteriol.">
        <title>Whole-Genome Sequences of Borrelia bissettii, Borrelia valaisiana, and Borrelia spielmanii.</title>
        <authorList>
            <person name="Schutzer S.E."/>
            <person name="Fraser-Liggett C.M."/>
            <person name="Qiu W.G."/>
            <person name="Kraiczy P."/>
            <person name="Mongodin E.F."/>
            <person name="Dunn J.J."/>
            <person name="Luft B.J."/>
            <person name="Casjens S.R."/>
        </authorList>
    </citation>
    <scope>NUCLEOTIDE SEQUENCE [LARGE SCALE GENOMIC DNA]</scope>
    <source>
        <strain evidence="1 2">VS116</strain>
        <plasmid evidence="1">VS116_lp28-3</plasmid>
    </source>
</reference>
<dbReference type="HOGENOM" id="CLU_2178752_0_0_12"/>
<sequence length="109" mass="12927">MEKYLKPKKSSLGSTKDIVKSNLSDKKKELSKQSKFESLRERVEKYRLTETKKLMKQGVGFEKARKEAFQRSLMSDRNKRCLEYKELAKESKAKSKLPRKRPCCQNCYR</sequence>
<evidence type="ECO:0000313" key="2">
    <source>
        <dbReference type="Proteomes" id="UP000006163"/>
    </source>
</evidence>
<proteinExistence type="predicted"/>
<dbReference type="EMBL" id="CP001440">
    <property type="protein sequence ID" value="ACN52959.1"/>
    <property type="molecule type" value="Genomic_DNA"/>
</dbReference>
<keyword evidence="2" id="KW-1185">Reference proteome</keyword>
<dbReference type="InterPro" id="IPR008478">
    <property type="entry name" value="DUF759_BOR_spp"/>
</dbReference>
<geneLocation type="plasmid" evidence="1 2">
    <name>VS116_lp28-3</name>
</geneLocation>
<evidence type="ECO:0000313" key="1">
    <source>
        <dbReference type="EMBL" id="ACN52959.1"/>
    </source>
</evidence>
<dbReference type="AlphaFoldDB" id="C0R901"/>